<protein>
    <submittedName>
        <fullName evidence="1">Uncharacterized protein</fullName>
    </submittedName>
</protein>
<name>A0ABY7GQX7_9GAMM</name>
<gene>
    <name evidence="1" type="ORF">NM686_010555</name>
</gene>
<evidence type="ECO:0000313" key="1">
    <source>
        <dbReference type="EMBL" id="WAR46926.1"/>
    </source>
</evidence>
<reference evidence="1" key="1">
    <citation type="submission" date="2022-11" db="EMBL/GenBank/DDBJ databases">
        <title>Methylomonas rapida sp. nov., Carotenoid-Producing Obligate Methanotrophs with High Growth Characteristics and Biotechnological Potential.</title>
        <authorList>
            <person name="Tikhonova E.N."/>
            <person name="Suleimanov R.Z."/>
            <person name="Miroshnikov K."/>
            <person name="Oshkin I.Y."/>
            <person name="Belova S.E."/>
            <person name="Danilova O.V."/>
            <person name="Ashikhmin A."/>
            <person name="Konopkin A."/>
            <person name="But S.Y."/>
            <person name="Khmelenina V.N."/>
            <person name="Kuznetsov N."/>
            <person name="Pimenov N.V."/>
            <person name="Dedysh S.N."/>
        </authorList>
    </citation>
    <scope>NUCLEOTIDE SEQUENCE</scope>
    <source>
        <strain evidence="1">MP1</strain>
    </source>
</reference>
<sequence length="96" mass="10761">MSTVYEIDLPAFKAVLDQLVEDYARKNAYRPGNVISYAEAMSGLSAVMTLMRRNRGFLWDTEFEAAYDQAFAAMQTIFNPNYQPAHAEEAACSSHA</sequence>
<dbReference type="Proteomes" id="UP001162780">
    <property type="component" value="Chromosome"/>
</dbReference>
<proteinExistence type="predicted"/>
<evidence type="ECO:0000313" key="2">
    <source>
        <dbReference type="Proteomes" id="UP001162780"/>
    </source>
</evidence>
<keyword evidence="2" id="KW-1185">Reference proteome</keyword>
<dbReference type="RefSeq" id="WP_255187835.1">
    <property type="nucleotide sequence ID" value="NZ_CP113517.1"/>
</dbReference>
<organism evidence="1 2">
    <name type="scientific">Methylomonas rapida</name>
    <dbReference type="NCBI Taxonomy" id="2963939"/>
    <lineage>
        <taxon>Bacteria</taxon>
        <taxon>Pseudomonadati</taxon>
        <taxon>Pseudomonadota</taxon>
        <taxon>Gammaproteobacteria</taxon>
        <taxon>Methylococcales</taxon>
        <taxon>Methylococcaceae</taxon>
        <taxon>Methylomonas</taxon>
    </lineage>
</organism>
<dbReference type="EMBL" id="CP113517">
    <property type="protein sequence ID" value="WAR46926.1"/>
    <property type="molecule type" value="Genomic_DNA"/>
</dbReference>
<accession>A0ABY7GQX7</accession>